<reference evidence="2" key="1">
    <citation type="journal article" date="2017" name="Nat. Commun.">
        <title>The asparagus genome sheds light on the origin and evolution of a young Y chromosome.</title>
        <authorList>
            <person name="Harkess A."/>
            <person name="Zhou J."/>
            <person name="Xu C."/>
            <person name="Bowers J.E."/>
            <person name="Van der Hulst R."/>
            <person name="Ayyampalayam S."/>
            <person name="Mercati F."/>
            <person name="Riccardi P."/>
            <person name="McKain M.R."/>
            <person name="Kakrana A."/>
            <person name="Tang H."/>
            <person name="Ray J."/>
            <person name="Groenendijk J."/>
            <person name="Arikit S."/>
            <person name="Mathioni S.M."/>
            <person name="Nakano M."/>
            <person name="Shan H."/>
            <person name="Telgmann-Rauber A."/>
            <person name="Kanno A."/>
            <person name="Yue Z."/>
            <person name="Chen H."/>
            <person name="Li W."/>
            <person name="Chen Y."/>
            <person name="Xu X."/>
            <person name="Zhang Y."/>
            <person name="Luo S."/>
            <person name="Chen H."/>
            <person name="Gao J."/>
            <person name="Mao Z."/>
            <person name="Pires J.C."/>
            <person name="Luo M."/>
            <person name="Kudrna D."/>
            <person name="Wing R.A."/>
            <person name="Meyers B.C."/>
            <person name="Yi K."/>
            <person name="Kong H."/>
            <person name="Lavrijsen P."/>
            <person name="Sunseri F."/>
            <person name="Falavigna A."/>
            <person name="Ye Y."/>
            <person name="Leebens-Mack J.H."/>
            <person name="Chen G."/>
        </authorList>
    </citation>
    <scope>NUCLEOTIDE SEQUENCE [LARGE SCALE GENOMIC DNA]</scope>
    <source>
        <strain evidence="2">cv. DH0086</strain>
    </source>
</reference>
<dbReference type="Gramene" id="ONK63959">
    <property type="protein sequence ID" value="ONK63959"/>
    <property type="gene ID" value="A4U43_C07F20670"/>
</dbReference>
<organism evidence="1 2">
    <name type="scientific">Asparagus officinalis</name>
    <name type="common">Garden asparagus</name>
    <dbReference type="NCBI Taxonomy" id="4686"/>
    <lineage>
        <taxon>Eukaryota</taxon>
        <taxon>Viridiplantae</taxon>
        <taxon>Streptophyta</taxon>
        <taxon>Embryophyta</taxon>
        <taxon>Tracheophyta</taxon>
        <taxon>Spermatophyta</taxon>
        <taxon>Magnoliopsida</taxon>
        <taxon>Liliopsida</taxon>
        <taxon>Asparagales</taxon>
        <taxon>Asparagaceae</taxon>
        <taxon>Asparagoideae</taxon>
        <taxon>Asparagus</taxon>
    </lineage>
</organism>
<proteinExistence type="predicted"/>
<dbReference type="EMBL" id="CM007387">
    <property type="protein sequence ID" value="ONK63959.1"/>
    <property type="molecule type" value="Genomic_DNA"/>
</dbReference>
<sequence length="105" mass="12024">MAKLATLKTWLFDGISYGATLCEDLEAKDKRGLVIMLKTNLLMSFKFCYSEKSLEEEKNDRFAAVKSGSFSDKVFETEHECTLKSELDLDNVLKEKKSYDLPILQ</sequence>
<accession>A0A5P1EGJ9</accession>
<keyword evidence="2" id="KW-1185">Reference proteome</keyword>
<dbReference type="AlphaFoldDB" id="A0A5P1EGJ9"/>
<evidence type="ECO:0000313" key="1">
    <source>
        <dbReference type="EMBL" id="ONK63959.1"/>
    </source>
</evidence>
<dbReference type="Proteomes" id="UP000243459">
    <property type="component" value="Chromosome 7"/>
</dbReference>
<protein>
    <submittedName>
        <fullName evidence="1">Uncharacterized protein</fullName>
    </submittedName>
</protein>
<gene>
    <name evidence="1" type="ORF">A4U43_C07F20670</name>
</gene>
<name>A0A5P1EGJ9_ASPOF</name>
<evidence type="ECO:0000313" key="2">
    <source>
        <dbReference type="Proteomes" id="UP000243459"/>
    </source>
</evidence>